<dbReference type="PANTHER" id="PTHR48075">
    <property type="entry name" value="3-HYDROXYACYL-COA DEHYDROGENASE FAMILY PROTEIN"/>
    <property type="match status" value="1"/>
</dbReference>
<feature type="domain" description="3-hydroxyacyl-CoA dehydrogenase NAD binding" evidence="3">
    <location>
        <begin position="14"/>
        <end position="194"/>
    </location>
</feature>
<dbReference type="Gene3D" id="3.40.50.720">
    <property type="entry name" value="NAD(P)-binding Rossmann-like Domain"/>
    <property type="match status" value="1"/>
</dbReference>
<dbReference type="GO" id="GO:0016616">
    <property type="term" value="F:oxidoreductase activity, acting on the CH-OH group of donors, NAD or NADP as acceptor"/>
    <property type="evidence" value="ECO:0007669"/>
    <property type="project" value="InterPro"/>
</dbReference>
<dbReference type="GO" id="GO:0070403">
    <property type="term" value="F:NAD+ binding"/>
    <property type="evidence" value="ECO:0007669"/>
    <property type="project" value="InterPro"/>
</dbReference>
<dbReference type="SMART" id="SM00135">
    <property type="entry name" value="LY"/>
    <property type="match status" value="4"/>
</dbReference>
<evidence type="ECO:0000313" key="5">
    <source>
        <dbReference type="Proteomes" id="UP001280581"/>
    </source>
</evidence>
<evidence type="ECO:0000259" key="2">
    <source>
        <dbReference type="Pfam" id="PF00725"/>
    </source>
</evidence>
<gene>
    <name evidence="4" type="ORF">GRF29_161g1292814</name>
</gene>
<feature type="domain" description="3-hydroxyacyl-CoA dehydrogenase C-terminal" evidence="2">
    <location>
        <begin position="197"/>
        <end position="267"/>
    </location>
</feature>
<protein>
    <recommendedName>
        <fullName evidence="6">3-hydroxyacyl-CoA dehydrogenase</fullName>
    </recommendedName>
</protein>
<keyword evidence="1" id="KW-0560">Oxidoreductase</keyword>
<comment type="caution">
    <text evidence="4">The sequence shown here is derived from an EMBL/GenBank/DDBJ whole genome shotgun (WGS) entry which is preliminary data.</text>
</comment>
<dbReference type="GO" id="GO:0006631">
    <property type="term" value="P:fatty acid metabolic process"/>
    <property type="evidence" value="ECO:0007669"/>
    <property type="project" value="InterPro"/>
</dbReference>
<accession>A0AAN6LR20</accession>
<proteinExistence type="predicted"/>
<dbReference type="PANTHER" id="PTHR48075:SF5">
    <property type="entry name" value="3-HYDROXYBUTYRYL-COA DEHYDROGENASE"/>
    <property type="match status" value="1"/>
</dbReference>
<dbReference type="InterPro" id="IPR000033">
    <property type="entry name" value="LDLR_classB_rpt"/>
</dbReference>
<dbReference type="InterPro" id="IPR013328">
    <property type="entry name" value="6PGD_dom2"/>
</dbReference>
<evidence type="ECO:0008006" key="6">
    <source>
        <dbReference type="Google" id="ProtNLM"/>
    </source>
</evidence>
<evidence type="ECO:0000313" key="4">
    <source>
        <dbReference type="EMBL" id="KAK3202467.1"/>
    </source>
</evidence>
<dbReference type="InterPro" id="IPR006108">
    <property type="entry name" value="3HC_DH_C"/>
</dbReference>
<dbReference type="SUPFAM" id="SSF51735">
    <property type="entry name" value="NAD(P)-binding Rossmann-fold domains"/>
    <property type="match status" value="1"/>
</dbReference>
<dbReference type="Pfam" id="PF02737">
    <property type="entry name" value="3HCDH_N"/>
    <property type="match status" value="1"/>
</dbReference>
<reference evidence="4 5" key="1">
    <citation type="submission" date="2021-02" db="EMBL/GenBank/DDBJ databases">
        <title>Genome assembly of Pseudopithomyces chartarum.</title>
        <authorList>
            <person name="Jauregui R."/>
            <person name="Singh J."/>
            <person name="Voisey C."/>
        </authorList>
    </citation>
    <scope>NUCLEOTIDE SEQUENCE [LARGE SCALE GENOMIC DNA]</scope>
    <source>
        <strain evidence="4 5">AGR01</strain>
    </source>
</reference>
<dbReference type="InterPro" id="IPR008927">
    <property type="entry name" value="6-PGluconate_DH-like_C_sf"/>
</dbReference>
<dbReference type="Pfam" id="PF00725">
    <property type="entry name" value="3HCDH"/>
    <property type="match status" value="1"/>
</dbReference>
<sequence>MPYATTYSEDIKRVSIIGSGSIGASWAALFLAQGLDVRVFDINASMETFLRKLVTSALPTLDTLGLLKNSKATADDIVFSTSLEEALRDTDFVQENGPERLEFKQGLFTDIAKLVRDDVIIATSSSGLMCSKIQDGMPADTKPERCVVGHPFNPPHLIPLVEVIGGKLTSKYTIGKTIDFYERMGKKPIYVQKEVPGHVANRLQAALFREIFHLVQENICTVKDIDDAMAFGPGLRWGVMGPSTLMHLAGGEGGVEHMANHLLEPMTTWWAQETPVMNDELKSKWVAGTLDAVDGRKYVDLSKQRDDEIVQLLNSRKKWETPRPAPKRHEAKRLFVLDTDLSQLPNPHGRIQSCSTDGSDLRTVIDNIPILPDGIVIDPDHEYMYWTNMGTTLGCNSGSIERAHLDGSHREVIVPRGTPGVHTPKQITLAPQSQKLYWCDREGMKVCRSNTDGSSIEILVDTASSEAVHDQCRWCVGIAVDEARGFFYWTQKGAPKGKLGRIFRAPIEKPEEHEVLFDNLPEPIDLEFDEENATLYWTDRGDPPTGNSLNRARIYGEKREREVLATRLHEAIGLALDRESGKCYVTDLAGGVYEIDVESREKKVLFSELGDLTGIALA</sequence>
<dbReference type="SUPFAM" id="SSF63829">
    <property type="entry name" value="Calcium-dependent phosphotriesterase"/>
    <property type="match status" value="1"/>
</dbReference>
<dbReference type="EMBL" id="WVTA01000014">
    <property type="protein sequence ID" value="KAK3202467.1"/>
    <property type="molecule type" value="Genomic_DNA"/>
</dbReference>
<dbReference type="Proteomes" id="UP001280581">
    <property type="component" value="Unassembled WGS sequence"/>
</dbReference>
<organism evidence="4 5">
    <name type="scientific">Pseudopithomyces chartarum</name>
    <dbReference type="NCBI Taxonomy" id="1892770"/>
    <lineage>
        <taxon>Eukaryota</taxon>
        <taxon>Fungi</taxon>
        <taxon>Dikarya</taxon>
        <taxon>Ascomycota</taxon>
        <taxon>Pezizomycotina</taxon>
        <taxon>Dothideomycetes</taxon>
        <taxon>Pleosporomycetidae</taxon>
        <taxon>Pleosporales</taxon>
        <taxon>Massarineae</taxon>
        <taxon>Didymosphaeriaceae</taxon>
        <taxon>Pseudopithomyces</taxon>
    </lineage>
</organism>
<dbReference type="InterPro" id="IPR006176">
    <property type="entry name" value="3-OHacyl-CoA_DH_NAD-bd"/>
</dbReference>
<dbReference type="AlphaFoldDB" id="A0AAN6LR20"/>
<keyword evidence="5" id="KW-1185">Reference proteome</keyword>
<evidence type="ECO:0000256" key="1">
    <source>
        <dbReference type="ARBA" id="ARBA00023002"/>
    </source>
</evidence>
<dbReference type="InterPro" id="IPR011042">
    <property type="entry name" value="6-blade_b-propeller_TolB-like"/>
</dbReference>
<name>A0AAN6LR20_9PLEO</name>
<dbReference type="SUPFAM" id="SSF48179">
    <property type="entry name" value="6-phosphogluconate dehydrogenase C-terminal domain-like"/>
    <property type="match status" value="1"/>
</dbReference>
<dbReference type="Gene3D" id="1.10.1040.10">
    <property type="entry name" value="N-(1-d-carboxylethyl)-l-norvaline Dehydrogenase, domain 2"/>
    <property type="match status" value="1"/>
</dbReference>
<dbReference type="InterPro" id="IPR036291">
    <property type="entry name" value="NAD(P)-bd_dom_sf"/>
</dbReference>
<dbReference type="Gene3D" id="2.120.10.30">
    <property type="entry name" value="TolB, C-terminal domain"/>
    <property type="match status" value="2"/>
</dbReference>
<evidence type="ECO:0000259" key="3">
    <source>
        <dbReference type="Pfam" id="PF02737"/>
    </source>
</evidence>